<protein>
    <recommendedName>
        <fullName evidence="1">HTH lysR-type domain-containing protein</fullName>
    </recommendedName>
</protein>
<accession>X0YKD0</accession>
<dbReference type="PANTHER" id="PTHR30432">
    <property type="entry name" value="TRANSCRIPTIONAL REGULATOR MODE"/>
    <property type="match status" value="1"/>
</dbReference>
<dbReference type="InterPro" id="IPR051815">
    <property type="entry name" value="Molybdate_resp_trans_reg"/>
</dbReference>
<evidence type="ECO:0000259" key="1">
    <source>
        <dbReference type="Pfam" id="PF00126"/>
    </source>
</evidence>
<dbReference type="PANTHER" id="PTHR30432:SF1">
    <property type="entry name" value="DNA-BINDING TRANSCRIPTIONAL DUAL REGULATOR MODE"/>
    <property type="match status" value="1"/>
</dbReference>
<name>X0YKD0_9ZZZZ</name>
<reference evidence="2" key="1">
    <citation type="journal article" date="2014" name="Front. Microbiol.">
        <title>High frequency of phylogenetically diverse reductive dehalogenase-homologous genes in deep subseafloor sedimentary metagenomes.</title>
        <authorList>
            <person name="Kawai M."/>
            <person name="Futagami T."/>
            <person name="Toyoda A."/>
            <person name="Takaki Y."/>
            <person name="Nishi S."/>
            <person name="Hori S."/>
            <person name="Arai W."/>
            <person name="Tsubouchi T."/>
            <person name="Morono Y."/>
            <person name="Uchiyama I."/>
            <person name="Ito T."/>
            <person name="Fujiyama A."/>
            <person name="Inagaki F."/>
            <person name="Takami H."/>
        </authorList>
    </citation>
    <scope>NUCLEOTIDE SEQUENCE</scope>
    <source>
        <strain evidence="2">Expedition CK06-06</strain>
    </source>
</reference>
<sequence length="124" mass="14535">DNFKVKLQEVMILKLRYKLWIEKDGEKVFGDGPLDILHRVERTGSLRQAAEEINMSYSQAWNLIKDLEKRLGFNLLRRKVGGKKGGGSEITEEARELMIKFKLFREEADQSLNSLYKKIFQEED</sequence>
<comment type="caution">
    <text evidence="2">The sequence shown here is derived from an EMBL/GenBank/DDBJ whole genome shotgun (WGS) entry which is preliminary data.</text>
</comment>
<evidence type="ECO:0000313" key="2">
    <source>
        <dbReference type="EMBL" id="GAG56470.1"/>
    </source>
</evidence>
<dbReference type="EMBL" id="BART01002100">
    <property type="protein sequence ID" value="GAG56470.1"/>
    <property type="molecule type" value="Genomic_DNA"/>
</dbReference>
<dbReference type="InterPro" id="IPR036388">
    <property type="entry name" value="WH-like_DNA-bd_sf"/>
</dbReference>
<feature type="non-terminal residue" evidence="2">
    <location>
        <position position="1"/>
    </location>
</feature>
<proteinExistence type="predicted"/>
<dbReference type="AlphaFoldDB" id="X0YKD0"/>
<dbReference type="InterPro" id="IPR000847">
    <property type="entry name" value="LysR_HTH_N"/>
</dbReference>
<dbReference type="InterPro" id="IPR036390">
    <property type="entry name" value="WH_DNA-bd_sf"/>
</dbReference>
<dbReference type="GO" id="GO:0003700">
    <property type="term" value="F:DNA-binding transcription factor activity"/>
    <property type="evidence" value="ECO:0007669"/>
    <property type="project" value="InterPro"/>
</dbReference>
<dbReference type="Pfam" id="PF00126">
    <property type="entry name" value="HTH_1"/>
    <property type="match status" value="1"/>
</dbReference>
<feature type="domain" description="HTH lysR-type" evidence="1">
    <location>
        <begin position="34"/>
        <end position="94"/>
    </location>
</feature>
<dbReference type="Gene3D" id="1.10.10.10">
    <property type="entry name" value="Winged helix-like DNA-binding domain superfamily/Winged helix DNA-binding domain"/>
    <property type="match status" value="1"/>
</dbReference>
<organism evidence="2">
    <name type="scientific">marine sediment metagenome</name>
    <dbReference type="NCBI Taxonomy" id="412755"/>
    <lineage>
        <taxon>unclassified sequences</taxon>
        <taxon>metagenomes</taxon>
        <taxon>ecological metagenomes</taxon>
    </lineage>
</organism>
<gene>
    <name evidence="2" type="ORF">S01H4_06699</name>
</gene>
<dbReference type="SUPFAM" id="SSF46785">
    <property type="entry name" value="Winged helix' DNA-binding domain"/>
    <property type="match status" value="1"/>
</dbReference>